<evidence type="ECO:0000256" key="9">
    <source>
        <dbReference type="HAMAP-Rule" id="MF_01148"/>
    </source>
</evidence>
<dbReference type="PANTHER" id="PTHR38686:SF1">
    <property type="entry name" value="APOLIPOPROTEIN N-ACYLTRANSFERASE"/>
    <property type="match status" value="1"/>
</dbReference>
<keyword evidence="11" id="KW-0449">Lipoprotein</keyword>
<comment type="caution">
    <text evidence="11">The sequence shown here is derived from an EMBL/GenBank/DDBJ whole genome shotgun (WGS) entry which is preliminary data.</text>
</comment>
<organism evidence="11 12">
    <name type="scientific">Gemmobacter lutimaris</name>
    <dbReference type="NCBI Taxonomy" id="2306023"/>
    <lineage>
        <taxon>Bacteria</taxon>
        <taxon>Pseudomonadati</taxon>
        <taxon>Pseudomonadota</taxon>
        <taxon>Alphaproteobacteria</taxon>
        <taxon>Rhodobacterales</taxon>
        <taxon>Paracoccaceae</taxon>
        <taxon>Gemmobacter</taxon>
    </lineage>
</organism>
<dbReference type="InterPro" id="IPR045378">
    <property type="entry name" value="LNT_N"/>
</dbReference>
<feature type="transmembrane region" description="Helical" evidence="9">
    <location>
        <begin position="179"/>
        <end position="200"/>
    </location>
</feature>
<keyword evidence="12" id="KW-1185">Reference proteome</keyword>
<evidence type="ECO:0000313" key="11">
    <source>
        <dbReference type="EMBL" id="RID91982.1"/>
    </source>
</evidence>
<dbReference type="CDD" id="cd07571">
    <property type="entry name" value="ALP_N-acyl_transferase"/>
    <property type="match status" value="1"/>
</dbReference>
<dbReference type="EMBL" id="QXXQ01000004">
    <property type="protein sequence ID" value="RID91982.1"/>
    <property type="molecule type" value="Genomic_DNA"/>
</dbReference>
<evidence type="ECO:0000256" key="6">
    <source>
        <dbReference type="ARBA" id="ARBA00022989"/>
    </source>
</evidence>
<evidence type="ECO:0000256" key="2">
    <source>
        <dbReference type="ARBA" id="ARBA00010065"/>
    </source>
</evidence>
<dbReference type="Gene3D" id="3.60.110.10">
    <property type="entry name" value="Carbon-nitrogen hydrolase"/>
    <property type="match status" value="1"/>
</dbReference>
<evidence type="ECO:0000256" key="4">
    <source>
        <dbReference type="ARBA" id="ARBA00022679"/>
    </source>
</evidence>
<keyword evidence="7 9" id="KW-0472">Membrane</keyword>
<dbReference type="Pfam" id="PF20154">
    <property type="entry name" value="LNT_N"/>
    <property type="match status" value="1"/>
</dbReference>
<feature type="domain" description="CN hydrolase" evidence="10">
    <location>
        <begin position="214"/>
        <end position="453"/>
    </location>
</feature>
<comment type="pathway">
    <text evidence="9">Protein modification; lipoprotein biosynthesis (N-acyl transfer).</text>
</comment>
<dbReference type="GO" id="GO:0005886">
    <property type="term" value="C:plasma membrane"/>
    <property type="evidence" value="ECO:0007669"/>
    <property type="project" value="UniProtKB-SubCell"/>
</dbReference>
<evidence type="ECO:0000256" key="3">
    <source>
        <dbReference type="ARBA" id="ARBA00022475"/>
    </source>
</evidence>
<comment type="caution">
    <text evidence="9">Lacks conserved residue(s) required for the propagation of feature annotation.</text>
</comment>
<protein>
    <recommendedName>
        <fullName evidence="9">Apolipoprotein N-acyltransferase</fullName>
        <shortName evidence="9">ALP N-acyltransferase</shortName>
        <ecNumber evidence="9">2.3.1.269</ecNumber>
    </recommendedName>
</protein>
<keyword evidence="6 9" id="KW-1133">Transmembrane helix</keyword>
<dbReference type="InterPro" id="IPR004563">
    <property type="entry name" value="Apolipo_AcylTrfase"/>
</dbReference>
<feature type="transmembrane region" description="Helical" evidence="9">
    <location>
        <begin position="150"/>
        <end position="172"/>
    </location>
</feature>
<dbReference type="NCBIfam" id="TIGR00546">
    <property type="entry name" value="lnt"/>
    <property type="match status" value="1"/>
</dbReference>
<name>A0A398BNH2_9RHOB</name>
<feature type="transmembrane region" description="Helical" evidence="9">
    <location>
        <begin position="460"/>
        <end position="481"/>
    </location>
</feature>
<comment type="similarity">
    <text evidence="2 9">Belongs to the CN hydrolase family. Apolipoprotein N-acyltransferase subfamily.</text>
</comment>
<evidence type="ECO:0000256" key="7">
    <source>
        <dbReference type="ARBA" id="ARBA00023136"/>
    </source>
</evidence>
<dbReference type="PROSITE" id="PS50263">
    <property type="entry name" value="CN_HYDROLASE"/>
    <property type="match status" value="1"/>
</dbReference>
<comment type="catalytic activity">
    <reaction evidence="9">
        <text>N-terminal S-1,2-diacyl-sn-glyceryl-L-cysteinyl-[lipoprotein] + a glycerophospholipid = N-acyl-S-1,2-diacyl-sn-glyceryl-L-cysteinyl-[lipoprotein] + a 2-acyl-sn-glycero-3-phospholipid + H(+)</text>
        <dbReference type="Rhea" id="RHEA:48228"/>
        <dbReference type="Rhea" id="RHEA-COMP:14681"/>
        <dbReference type="Rhea" id="RHEA-COMP:14684"/>
        <dbReference type="ChEBI" id="CHEBI:15378"/>
        <dbReference type="ChEBI" id="CHEBI:136912"/>
        <dbReference type="ChEBI" id="CHEBI:140656"/>
        <dbReference type="ChEBI" id="CHEBI:140657"/>
        <dbReference type="ChEBI" id="CHEBI:140660"/>
        <dbReference type="EC" id="2.3.1.269"/>
    </reaction>
</comment>
<dbReference type="Proteomes" id="UP000266649">
    <property type="component" value="Unassembled WGS sequence"/>
</dbReference>
<dbReference type="Pfam" id="PF00795">
    <property type="entry name" value="CN_hydrolase"/>
    <property type="match status" value="1"/>
</dbReference>
<dbReference type="SUPFAM" id="SSF56317">
    <property type="entry name" value="Carbon-nitrogen hydrolase"/>
    <property type="match status" value="1"/>
</dbReference>
<keyword evidence="4 9" id="KW-0808">Transferase</keyword>
<dbReference type="PANTHER" id="PTHR38686">
    <property type="entry name" value="APOLIPOPROTEIN N-ACYLTRANSFERASE"/>
    <property type="match status" value="1"/>
</dbReference>
<dbReference type="GO" id="GO:0016410">
    <property type="term" value="F:N-acyltransferase activity"/>
    <property type="evidence" value="ECO:0007669"/>
    <property type="project" value="UniProtKB-UniRule"/>
</dbReference>
<dbReference type="InterPro" id="IPR003010">
    <property type="entry name" value="C-N_Hydrolase"/>
</dbReference>
<proteinExistence type="inferred from homology"/>
<comment type="subcellular location">
    <subcellularLocation>
        <location evidence="1 9">Cell membrane</location>
        <topology evidence="1 9">Multi-pass membrane protein</topology>
    </subcellularLocation>
</comment>
<evidence type="ECO:0000259" key="10">
    <source>
        <dbReference type="PROSITE" id="PS50263"/>
    </source>
</evidence>
<dbReference type="HAMAP" id="MF_01148">
    <property type="entry name" value="Lnt"/>
    <property type="match status" value="1"/>
</dbReference>
<dbReference type="EC" id="2.3.1.269" evidence="9"/>
<dbReference type="RefSeq" id="WP_119134396.1">
    <property type="nucleotide sequence ID" value="NZ_QXXQ01000004.1"/>
</dbReference>
<gene>
    <name evidence="9 11" type="primary">lnt</name>
    <name evidence="11" type="ORF">D2N39_08665</name>
</gene>
<evidence type="ECO:0000313" key="12">
    <source>
        <dbReference type="Proteomes" id="UP000266649"/>
    </source>
</evidence>
<evidence type="ECO:0000256" key="1">
    <source>
        <dbReference type="ARBA" id="ARBA00004651"/>
    </source>
</evidence>
<accession>A0A398BNH2</accession>
<dbReference type="GO" id="GO:0042158">
    <property type="term" value="P:lipoprotein biosynthetic process"/>
    <property type="evidence" value="ECO:0007669"/>
    <property type="project" value="UniProtKB-UniRule"/>
</dbReference>
<reference evidence="11 12" key="1">
    <citation type="submission" date="2018-09" db="EMBL/GenBank/DDBJ databases">
        <title>Gemmobacter lutimaris sp. nov., a marine bacterium isolated from tidal flat.</title>
        <authorList>
            <person name="Lee D.W."/>
            <person name="Yoo Y."/>
            <person name="Kim J.-J."/>
            <person name="Kim B.S."/>
        </authorList>
    </citation>
    <scope>NUCLEOTIDE SEQUENCE [LARGE SCALE GENOMIC DNA]</scope>
    <source>
        <strain evidence="11 12">YJ-T1-11</strain>
    </source>
</reference>
<dbReference type="OrthoDB" id="9804277at2"/>
<feature type="transmembrane region" description="Helical" evidence="9">
    <location>
        <begin position="115"/>
        <end position="138"/>
    </location>
</feature>
<keyword evidence="5 9" id="KW-0812">Transmembrane</keyword>
<dbReference type="InterPro" id="IPR036526">
    <property type="entry name" value="C-N_Hydrolase_sf"/>
</dbReference>
<evidence type="ECO:0000256" key="5">
    <source>
        <dbReference type="ARBA" id="ARBA00022692"/>
    </source>
</evidence>
<comment type="function">
    <text evidence="9">Catalyzes the phospholipid dependent N-acylation of the N-terminal cysteine of apolipoprotein, the last step in lipoprotein maturation.</text>
</comment>
<feature type="transmembrane region" description="Helical" evidence="9">
    <location>
        <begin position="80"/>
        <end position="103"/>
    </location>
</feature>
<sequence>MGLPRWRDLAPAFGLGVLAAAGQAPFGAWHVALPAFAAIIWQVVAGRPALRGWAAGTGYFAAALNWIVQPFFVEPETYGWMAPFALVLMAGGLALFWGAAAAVSARLTPNLGRRAFAFALCLTTAEALRGVVFTGFPWAQPGHIWIDTPVAQLAALFGADGLTLLTLVLAALPVMVGGWGAALAALALVAVWGGGAWRLAQPDPVAPGLTFRLVQPAAEQSLKWDPSQAERLYRLQTGYTAAEPRPDLVIWPETALPYLYDAGGDAAQGVAEAARGVPVAMGVQRVEGAAAYNSLAVLGPDGYQIAIYDKAHLVPFGEYLPFGDLAWRLFGISAFAARQGYGYAAGPGPRVLDLGRLGKALPLICYEAVFPAEVNAAPERPGWLLQITNDAWFGTLTGPFQHAAQARLRAVEQGLPLVRVANTGVTQMVDAKGRVTAELRFGSPGYLDAALPAALPPTLFARYGALPFLLLLGGLGLALLLHRSHPSA</sequence>
<keyword evidence="8 9" id="KW-0012">Acyltransferase</keyword>
<dbReference type="UniPathway" id="UPA00666"/>
<dbReference type="AlphaFoldDB" id="A0A398BNH2"/>
<keyword evidence="3 9" id="KW-1003">Cell membrane</keyword>
<evidence type="ECO:0000256" key="8">
    <source>
        <dbReference type="ARBA" id="ARBA00023315"/>
    </source>
</evidence>